<feature type="domain" description="Poly(A) polymerase RNA-binding" evidence="14">
    <location>
        <begin position="388"/>
        <end position="441"/>
    </location>
</feature>
<keyword evidence="10" id="KW-0460">Magnesium</keyword>
<name>A0ABQ7J6E2_9APIC</name>
<evidence type="ECO:0000313" key="17">
    <source>
        <dbReference type="EMBL" id="KAF8819548.1"/>
    </source>
</evidence>
<feature type="domain" description="Poly(A) polymerase central" evidence="15">
    <location>
        <begin position="234"/>
        <end position="382"/>
    </location>
</feature>
<dbReference type="Pfam" id="PF04926">
    <property type="entry name" value="PAP_RNA-bind"/>
    <property type="match status" value="1"/>
</dbReference>
<dbReference type="CDD" id="cd05402">
    <property type="entry name" value="NT_PAP_TUTase"/>
    <property type="match status" value="1"/>
</dbReference>
<dbReference type="SUPFAM" id="SSF81631">
    <property type="entry name" value="PAP/OAS1 substrate-binding domain"/>
    <property type="match status" value="1"/>
</dbReference>
<dbReference type="InterPro" id="IPR011068">
    <property type="entry name" value="NuclTrfase_I-like_C"/>
</dbReference>
<evidence type="ECO:0000256" key="5">
    <source>
        <dbReference type="ARBA" id="ARBA00022664"/>
    </source>
</evidence>
<gene>
    <name evidence="17" type="ORF">IE077_000031</name>
</gene>
<dbReference type="InterPro" id="IPR007012">
    <property type="entry name" value="PolA_pol_cen_dom"/>
</dbReference>
<keyword evidence="6 12" id="KW-0808">Transferase</keyword>
<comment type="similarity">
    <text evidence="4 12">Belongs to the poly(A) polymerase family.</text>
</comment>
<keyword evidence="11 12" id="KW-0539">Nucleus</keyword>
<accession>A0ABQ7J6E2</accession>
<feature type="region of interest" description="Disordered" evidence="13">
    <location>
        <begin position="26"/>
        <end position="47"/>
    </location>
</feature>
<evidence type="ECO:0000259" key="14">
    <source>
        <dbReference type="Pfam" id="PF04926"/>
    </source>
</evidence>
<evidence type="ECO:0000256" key="3">
    <source>
        <dbReference type="ARBA" id="ARBA00004123"/>
    </source>
</evidence>
<comment type="cofactor">
    <cofactor evidence="1">
        <name>Mn(2+)</name>
        <dbReference type="ChEBI" id="CHEBI:29035"/>
    </cofactor>
</comment>
<keyword evidence="8 12" id="KW-0547">Nucleotide-binding</keyword>
<dbReference type="PIRSF" id="PIRSF018425">
    <property type="entry name" value="PolyA_polymerase"/>
    <property type="match status" value="1"/>
</dbReference>
<comment type="caution">
    <text evidence="17">The sequence shown here is derived from an EMBL/GenBank/DDBJ whole genome shotgun (WGS) entry which is preliminary data.</text>
</comment>
<keyword evidence="5 12" id="KW-0507">mRNA processing</keyword>
<dbReference type="Gene3D" id="3.30.460.10">
    <property type="entry name" value="Beta Polymerase, domain 2"/>
    <property type="match status" value="1"/>
</dbReference>
<reference evidence="17 18" key="1">
    <citation type="journal article" date="2020" name="bioRxiv">
        <title>Metabolic contributions of an alphaproteobacterial endosymbiont in the apicomplexan Cardiosporidium cionae.</title>
        <authorList>
            <person name="Hunter E.S."/>
            <person name="Paight C.J."/>
            <person name="Lane C.E."/>
        </authorList>
    </citation>
    <scope>NUCLEOTIDE SEQUENCE [LARGE SCALE GENOMIC DNA]</scope>
    <source>
        <strain evidence="17">ESH_2018</strain>
    </source>
</reference>
<feature type="region of interest" description="Disordered" evidence="13">
    <location>
        <begin position="572"/>
        <end position="597"/>
    </location>
</feature>
<dbReference type="InterPro" id="IPR043519">
    <property type="entry name" value="NT_sf"/>
</dbReference>
<evidence type="ECO:0000256" key="12">
    <source>
        <dbReference type="PIRNR" id="PIRNR018425"/>
    </source>
</evidence>
<dbReference type="Gene3D" id="3.30.70.590">
    <property type="entry name" value="Poly(A) polymerase predicted RNA binding domain"/>
    <property type="match status" value="1"/>
</dbReference>
<evidence type="ECO:0000256" key="2">
    <source>
        <dbReference type="ARBA" id="ARBA00001946"/>
    </source>
</evidence>
<organism evidence="17 18">
    <name type="scientific">Cardiosporidium cionae</name>
    <dbReference type="NCBI Taxonomy" id="476202"/>
    <lineage>
        <taxon>Eukaryota</taxon>
        <taxon>Sar</taxon>
        <taxon>Alveolata</taxon>
        <taxon>Apicomplexa</taxon>
        <taxon>Aconoidasida</taxon>
        <taxon>Nephromycida</taxon>
        <taxon>Cardiosporidium</taxon>
    </lineage>
</organism>
<evidence type="ECO:0000256" key="4">
    <source>
        <dbReference type="ARBA" id="ARBA00010912"/>
    </source>
</evidence>
<dbReference type="InterPro" id="IPR048840">
    <property type="entry name" value="PolA_pol_NTPase"/>
</dbReference>
<comment type="function">
    <text evidence="12">Polymerase that creates the 3'-poly(A) tail of mRNA's.</text>
</comment>
<dbReference type="EC" id="2.7.7.19" evidence="12"/>
<dbReference type="Proteomes" id="UP000823046">
    <property type="component" value="Unassembled WGS sequence"/>
</dbReference>
<feature type="compositionally biased region" description="Low complexity" evidence="13">
    <location>
        <begin position="578"/>
        <end position="593"/>
    </location>
</feature>
<sequence>MSAASTPSVSQLSSSSDVSASTTTVSACSAPYPYGVTPPISEKPPSPRDELLTADLIQILRSHSLYESEAGCRTREQVLRDLNRLLVEWIYEVSLEQGLSEEEARAAGGHIFTFGSYRLGVVSPGSDIDTLCVAPNFVSRNAFFSSFFAKLQQDPNVSRLQSVPDAYTPIIKLVYDGVDIDLLFASLQMSTIPKDLTTLTDDSVLKNVDDVTARCLNGCRVADLILQQVPNKESFRTTLRFIKYWAMNRGIYSNVLGYLGGVSWALLVARICQLYPNYVASQLIERFFRILEQWKWKNPVVLCKIKGPQNIPGLMEFKVWNPKTNIQDSQHLMPIVTPAFPSMNSTHNVTQSTMRVMHEELHRGYELVRKTLLGSCTWDDIIVPLDIFSHASHFLQFRILAQSDLIHQKWKGWVESKIRFLVKELEQIKSIHLRPWPSHFTFKNFVKLIETWPERERFSKDAFLDVQYLKSNQLPSYLFEKKKSVGKLDLKPCKDKGIDTVSGTATVSPSVSLKRSLTERITSEKTIRDSNDAEMTEKRVKYEEKTEPTSIPGNNMRALLRRRVADIRPVSSSIKSNPTTSTPVSTVPMSIPSRKGSIPIKIHGLSQNQ</sequence>
<dbReference type="EMBL" id="JADAQX010000700">
    <property type="protein sequence ID" value="KAF8819548.1"/>
    <property type="molecule type" value="Genomic_DNA"/>
</dbReference>
<evidence type="ECO:0000256" key="9">
    <source>
        <dbReference type="ARBA" id="ARBA00022840"/>
    </source>
</evidence>
<evidence type="ECO:0000259" key="15">
    <source>
        <dbReference type="Pfam" id="PF04928"/>
    </source>
</evidence>
<evidence type="ECO:0000259" key="16">
    <source>
        <dbReference type="Pfam" id="PF20750"/>
    </source>
</evidence>
<evidence type="ECO:0000256" key="7">
    <source>
        <dbReference type="ARBA" id="ARBA00022723"/>
    </source>
</evidence>
<keyword evidence="18" id="KW-1185">Reference proteome</keyword>
<dbReference type="Gene3D" id="1.10.1410.10">
    <property type="match status" value="1"/>
</dbReference>
<dbReference type="Pfam" id="PF04928">
    <property type="entry name" value="PAP_central"/>
    <property type="match status" value="1"/>
</dbReference>
<evidence type="ECO:0000313" key="18">
    <source>
        <dbReference type="Proteomes" id="UP000823046"/>
    </source>
</evidence>
<evidence type="ECO:0000256" key="11">
    <source>
        <dbReference type="ARBA" id="ARBA00023242"/>
    </source>
</evidence>
<evidence type="ECO:0000256" key="13">
    <source>
        <dbReference type="SAM" id="MobiDB-lite"/>
    </source>
</evidence>
<comment type="catalytic activity">
    <reaction evidence="12">
        <text>RNA(n) + ATP = RNA(n)-3'-adenine ribonucleotide + diphosphate</text>
        <dbReference type="Rhea" id="RHEA:11332"/>
        <dbReference type="Rhea" id="RHEA-COMP:14527"/>
        <dbReference type="Rhea" id="RHEA-COMP:17347"/>
        <dbReference type="ChEBI" id="CHEBI:30616"/>
        <dbReference type="ChEBI" id="CHEBI:33019"/>
        <dbReference type="ChEBI" id="CHEBI:140395"/>
        <dbReference type="ChEBI" id="CHEBI:173115"/>
        <dbReference type="EC" id="2.7.7.19"/>
    </reaction>
</comment>
<keyword evidence="9 12" id="KW-0067">ATP-binding</keyword>
<keyword evidence="7" id="KW-0479">Metal-binding</keyword>
<dbReference type="PANTHER" id="PTHR10682">
    <property type="entry name" value="POLY A POLYMERASE"/>
    <property type="match status" value="1"/>
</dbReference>
<protein>
    <recommendedName>
        <fullName evidence="12">Poly(A) polymerase</fullName>
        <ecNumber evidence="12">2.7.7.19</ecNumber>
    </recommendedName>
</protein>
<comment type="cofactor">
    <cofactor evidence="2">
        <name>Mg(2+)</name>
        <dbReference type="ChEBI" id="CHEBI:18420"/>
    </cofactor>
</comment>
<evidence type="ECO:0000256" key="1">
    <source>
        <dbReference type="ARBA" id="ARBA00001936"/>
    </source>
</evidence>
<proteinExistence type="inferred from homology"/>
<dbReference type="InterPro" id="IPR007010">
    <property type="entry name" value="PolA_pol_RNA-bd_dom"/>
</dbReference>
<dbReference type="PANTHER" id="PTHR10682:SF10">
    <property type="entry name" value="POLYNUCLEOTIDE ADENYLYLTRANSFERASE"/>
    <property type="match status" value="1"/>
</dbReference>
<dbReference type="SUPFAM" id="SSF81301">
    <property type="entry name" value="Nucleotidyltransferase"/>
    <property type="match status" value="1"/>
</dbReference>
<dbReference type="InterPro" id="IPR014492">
    <property type="entry name" value="PolyA_polymerase"/>
</dbReference>
<comment type="subcellular location">
    <subcellularLocation>
        <location evidence="3 12">Nucleus</location>
    </subcellularLocation>
</comment>
<evidence type="ECO:0000256" key="6">
    <source>
        <dbReference type="ARBA" id="ARBA00022679"/>
    </source>
</evidence>
<dbReference type="SUPFAM" id="SSF55003">
    <property type="entry name" value="PAP/Archaeal CCA-adding enzyme, C-terminal domain"/>
    <property type="match status" value="1"/>
</dbReference>
<evidence type="ECO:0000256" key="10">
    <source>
        <dbReference type="ARBA" id="ARBA00022842"/>
    </source>
</evidence>
<dbReference type="Pfam" id="PF20750">
    <property type="entry name" value="PAP_NTPase"/>
    <property type="match status" value="1"/>
</dbReference>
<feature type="region of interest" description="Disordered" evidence="13">
    <location>
        <begin position="1"/>
        <end position="20"/>
    </location>
</feature>
<feature type="domain" description="Poly(A) polymerase nucleotidyltransferase" evidence="16">
    <location>
        <begin position="35"/>
        <end position="229"/>
    </location>
</feature>
<evidence type="ECO:0000256" key="8">
    <source>
        <dbReference type="ARBA" id="ARBA00022741"/>
    </source>
</evidence>